<reference evidence="9 10" key="1">
    <citation type="submission" date="2021-01" db="EMBL/GenBank/DDBJ databases">
        <authorList>
            <person name="Ruan W."/>
            <person name="Khan S.A."/>
            <person name="Jeon C.O."/>
        </authorList>
    </citation>
    <scope>NUCLEOTIDE SEQUENCE [LARGE SCALE GENOMIC DNA]</scope>
    <source>
        <strain evidence="9 10">R798</strain>
    </source>
</reference>
<feature type="domain" description="SIS" evidence="8">
    <location>
        <begin position="151"/>
        <end position="290"/>
    </location>
</feature>
<evidence type="ECO:0000256" key="3">
    <source>
        <dbReference type="ARBA" id="ARBA00023152"/>
    </source>
</evidence>
<organism evidence="9 10">
    <name type="scientific">Massilia soli</name>
    <dbReference type="NCBI Taxonomy" id="2792854"/>
    <lineage>
        <taxon>Bacteria</taxon>
        <taxon>Pseudomonadati</taxon>
        <taxon>Pseudomonadota</taxon>
        <taxon>Betaproteobacteria</taxon>
        <taxon>Burkholderiales</taxon>
        <taxon>Oxalobacteraceae</taxon>
        <taxon>Telluria group</taxon>
        <taxon>Massilia</taxon>
    </lineage>
</organism>
<evidence type="ECO:0000313" key="9">
    <source>
        <dbReference type="EMBL" id="MBZ2207683.1"/>
    </source>
</evidence>
<feature type="domain" description="HTH rpiR-type" evidence="7">
    <location>
        <begin position="28"/>
        <end position="104"/>
    </location>
</feature>
<dbReference type="InterPro" id="IPR009057">
    <property type="entry name" value="Homeodomain-like_sf"/>
</dbReference>
<keyword evidence="6" id="KW-0472">Membrane</keyword>
<dbReference type="SUPFAM" id="SSF46689">
    <property type="entry name" value="Homeodomain-like"/>
    <property type="match status" value="1"/>
</dbReference>
<accession>A0ABS7SNF7</accession>
<evidence type="ECO:0000256" key="6">
    <source>
        <dbReference type="SAM" id="Phobius"/>
    </source>
</evidence>
<dbReference type="InterPro" id="IPR047640">
    <property type="entry name" value="RpiR-like"/>
</dbReference>
<evidence type="ECO:0000259" key="7">
    <source>
        <dbReference type="PROSITE" id="PS51071"/>
    </source>
</evidence>
<dbReference type="InterPro" id="IPR001347">
    <property type="entry name" value="SIS_dom"/>
</dbReference>
<evidence type="ECO:0000256" key="5">
    <source>
        <dbReference type="SAM" id="MobiDB-lite"/>
    </source>
</evidence>
<dbReference type="PROSITE" id="PS51071">
    <property type="entry name" value="HTH_RPIR"/>
    <property type="match status" value="1"/>
</dbReference>
<dbReference type="Proteomes" id="UP000809349">
    <property type="component" value="Unassembled WGS sequence"/>
</dbReference>
<dbReference type="Pfam" id="PF01380">
    <property type="entry name" value="SIS"/>
    <property type="match status" value="1"/>
</dbReference>
<sequence length="331" mass="34376">MKKSTTDTKEASSGNSESRSPEVAFAGSALGATLRGVLADGSSSHKTIADYLLRNQVRVTALGIEELAEGCKVSTATISRFARDIGFKNYAAMRTAVAQTLQSVLQPVEKLRNNIARRQDAGTPASESLAYAGANIGATAMALASNDINAVVKKLTRARAVYVLGFGLSSHLAGMLVMHLQPFCQQVVEVAGHGGTEVAAGHLANITERDVLVVLSFPRYALDVIRLTNFARDHGACIVSITDAPASPLAALGDHVLYAESSHPILPSSATAAVAVIEALAVSLMASNKDNVAKAARLTEAISAYLVGADASAAAPGKGAARRPRTKNNNT</sequence>
<keyword evidence="3" id="KW-0324">Glycolysis</keyword>
<dbReference type="SUPFAM" id="SSF53697">
    <property type="entry name" value="SIS domain"/>
    <property type="match status" value="1"/>
</dbReference>
<keyword evidence="1" id="KW-0805">Transcription regulation</keyword>
<keyword evidence="6" id="KW-1133">Transmembrane helix</keyword>
<feature type="transmembrane region" description="Helical" evidence="6">
    <location>
        <begin position="160"/>
        <end position="180"/>
    </location>
</feature>
<dbReference type="InterPro" id="IPR000281">
    <property type="entry name" value="HTH_RpiR"/>
</dbReference>
<dbReference type="InterPro" id="IPR046348">
    <property type="entry name" value="SIS_dom_sf"/>
</dbReference>
<name>A0ABS7SNF7_9BURK</name>
<dbReference type="EMBL" id="JAFBIL020000004">
    <property type="protein sequence ID" value="MBZ2207683.1"/>
    <property type="molecule type" value="Genomic_DNA"/>
</dbReference>
<dbReference type="Pfam" id="PF01418">
    <property type="entry name" value="HTH_6"/>
    <property type="match status" value="1"/>
</dbReference>
<reference evidence="9 10" key="2">
    <citation type="submission" date="2021-08" db="EMBL/GenBank/DDBJ databases">
        <title>Massilia sp. R798.</title>
        <authorList>
            <person name="Baek J.H."/>
            <person name="Jung H.S."/>
            <person name="Kim K.R."/>
            <person name="Jeon C.O."/>
        </authorList>
    </citation>
    <scope>NUCLEOTIDE SEQUENCE [LARGE SCALE GENOMIC DNA]</scope>
    <source>
        <strain evidence="9 10">R798</strain>
    </source>
</reference>
<keyword evidence="4" id="KW-0804">Transcription</keyword>
<feature type="compositionally biased region" description="Basic and acidic residues" evidence="5">
    <location>
        <begin position="1"/>
        <end position="10"/>
    </location>
</feature>
<dbReference type="PANTHER" id="PTHR30514">
    <property type="entry name" value="GLUCOKINASE"/>
    <property type="match status" value="1"/>
</dbReference>
<feature type="region of interest" description="Disordered" evidence="5">
    <location>
        <begin position="1"/>
        <end position="22"/>
    </location>
</feature>
<evidence type="ECO:0000256" key="2">
    <source>
        <dbReference type="ARBA" id="ARBA00023125"/>
    </source>
</evidence>
<dbReference type="PROSITE" id="PS51464">
    <property type="entry name" value="SIS"/>
    <property type="match status" value="1"/>
</dbReference>
<dbReference type="InterPro" id="IPR036388">
    <property type="entry name" value="WH-like_DNA-bd_sf"/>
</dbReference>
<gene>
    <name evidence="9" type="ORF">I4X03_010480</name>
</gene>
<evidence type="ECO:0000256" key="4">
    <source>
        <dbReference type="ARBA" id="ARBA00023163"/>
    </source>
</evidence>
<comment type="caution">
    <text evidence="9">The sequence shown here is derived from an EMBL/GenBank/DDBJ whole genome shotgun (WGS) entry which is preliminary data.</text>
</comment>
<dbReference type="PANTHER" id="PTHR30514:SF18">
    <property type="entry name" value="RPIR-FAMILY TRANSCRIPTIONAL REGULATOR"/>
    <property type="match status" value="1"/>
</dbReference>
<keyword evidence="2" id="KW-0238">DNA-binding</keyword>
<dbReference type="InterPro" id="IPR035472">
    <property type="entry name" value="RpiR-like_SIS"/>
</dbReference>
<dbReference type="RefSeq" id="WP_223468180.1">
    <property type="nucleotide sequence ID" value="NZ_JAFBIL020000004.1"/>
</dbReference>
<proteinExistence type="predicted"/>
<dbReference type="Gene3D" id="1.10.10.10">
    <property type="entry name" value="Winged helix-like DNA-binding domain superfamily/Winged helix DNA-binding domain"/>
    <property type="match status" value="1"/>
</dbReference>
<keyword evidence="6" id="KW-0812">Transmembrane</keyword>
<protein>
    <submittedName>
        <fullName evidence="9">MurR/RpiR family transcriptional regulator</fullName>
    </submittedName>
</protein>
<evidence type="ECO:0000259" key="8">
    <source>
        <dbReference type="PROSITE" id="PS51464"/>
    </source>
</evidence>
<evidence type="ECO:0000313" key="10">
    <source>
        <dbReference type="Proteomes" id="UP000809349"/>
    </source>
</evidence>
<evidence type="ECO:0000256" key="1">
    <source>
        <dbReference type="ARBA" id="ARBA00023015"/>
    </source>
</evidence>
<dbReference type="Gene3D" id="3.40.50.10490">
    <property type="entry name" value="Glucose-6-phosphate isomerase like protein, domain 1"/>
    <property type="match status" value="1"/>
</dbReference>
<dbReference type="CDD" id="cd05013">
    <property type="entry name" value="SIS_RpiR"/>
    <property type="match status" value="1"/>
</dbReference>
<keyword evidence="10" id="KW-1185">Reference proteome</keyword>